<organism evidence="1 2">
    <name type="scientific">Lecanicillium saksenae</name>
    <dbReference type="NCBI Taxonomy" id="468837"/>
    <lineage>
        <taxon>Eukaryota</taxon>
        <taxon>Fungi</taxon>
        <taxon>Dikarya</taxon>
        <taxon>Ascomycota</taxon>
        <taxon>Pezizomycotina</taxon>
        <taxon>Sordariomycetes</taxon>
        <taxon>Hypocreomycetidae</taxon>
        <taxon>Hypocreales</taxon>
        <taxon>Cordycipitaceae</taxon>
        <taxon>Lecanicillium</taxon>
    </lineage>
</organism>
<dbReference type="Proteomes" id="UP001148737">
    <property type="component" value="Unassembled WGS sequence"/>
</dbReference>
<evidence type="ECO:0000313" key="2">
    <source>
        <dbReference type="Proteomes" id="UP001148737"/>
    </source>
</evidence>
<proteinExistence type="predicted"/>
<name>A0ACC1QNC9_9HYPO</name>
<keyword evidence="2" id="KW-1185">Reference proteome</keyword>
<sequence length="301" mass="33681">MDQRPNPTQKLTFATGHGIICAGLPRSGTLSLATALEILGIGPVQHGVHDNAPREVFAWTHAAWCSFPFLRNQLRAPEGKLPGFLPAYDPLLPWTRADWDRLVGPYRCTTDVGSMFSKQLIEAYPEARVILVERPVDRWARSYGLMLIDNIYCGVGGFIKCTLGPWADCTLSAAYFDVSMGWLGTFSRKEAHELLPVRHREHYKMVRGAVPAEQLLEFDLKDGWEPLCKFLDVPVPDVPFPRVNDEAEFLKMLHTLDVLILSRLAQKLGWVLVGVGALAFFSRATTRSFLLDALGRAFSRS</sequence>
<accession>A0ACC1QNC9</accession>
<reference evidence="1" key="1">
    <citation type="submission" date="2022-07" db="EMBL/GenBank/DDBJ databases">
        <title>Genome Sequence of Lecanicillium saksenae.</title>
        <authorList>
            <person name="Buettner E."/>
        </authorList>
    </citation>
    <scope>NUCLEOTIDE SEQUENCE</scope>
    <source>
        <strain evidence="1">VT-O1</strain>
    </source>
</reference>
<protein>
    <submittedName>
        <fullName evidence="1">Uncharacterized protein</fullName>
    </submittedName>
</protein>
<evidence type="ECO:0000313" key="1">
    <source>
        <dbReference type="EMBL" id="KAJ3480985.1"/>
    </source>
</evidence>
<dbReference type="EMBL" id="JANAKD010001300">
    <property type="protein sequence ID" value="KAJ3480985.1"/>
    <property type="molecule type" value="Genomic_DNA"/>
</dbReference>
<comment type="caution">
    <text evidence="1">The sequence shown here is derived from an EMBL/GenBank/DDBJ whole genome shotgun (WGS) entry which is preliminary data.</text>
</comment>
<gene>
    <name evidence="1" type="ORF">NLG97_g7931</name>
</gene>